<reference evidence="2" key="1">
    <citation type="submission" date="2023-10" db="EMBL/GenBank/DDBJ databases">
        <title>Genome assembly of Pristionchus species.</title>
        <authorList>
            <person name="Yoshida K."/>
            <person name="Sommer R.J."/>
        </authorList>
    </citation>
    <scope>NUCLEOTIDE SEQUENCE</scope>
    <source>
        <strain evidence="2">RS5133</strain>
    </source>
</reference>
<evidence type="ECO:0000256" key="1">
    <source>
        <dbReference type="SAM" id="MobiDB-lite"/>
    </source>
</evidence>
<dbReference type="Proteomes" id="UP001432322">
    <property type="component" value="Unassembled WGS sequence"/>
</dbReference>
<dbReference type="EMBL" id="BTSY01000005">
    <property type="protein sequence ID" value="GMT27058.1"/>
    <property type="molecule type" value="Genomic_DNA"/>
</dbReference>
<proteinExistence type="predicted"/>
<organism evidence="2 3">
    <name type="scientific">Pristionchus fissidentatus</name>
    <dbReference type="NCBI Taxonomy" id="1538716"/>
    <lineage>
        <taxon>Eukaryota</taxon>
        <taxon>Metazoa</taxon>
        <taxon>Ecdysozoa</taxon>
        <taxon>Nematoda</taxon>
        <taxon>Chromadorea</taxon>
        <taxon>Rhabditida</taxon>
        <taxon>Rhabditina</taxon>
        <taxon>Diplogasteromorpha</taxon>
        <taxon>Diplogasteroidea</taxon>
        <taxon>Neodiplogasteridae</taxon>
        <taxon>Pristionchus</taxon>
    </lineage>
</organism>
<keyword evidence="3" id="KW-1185">Reference proteome</keyword>
<feature type="region of interest" description="Disordered" evidence="1">
    <location>
        <begin position="47"/>
        <end position="106"/>
    </location>
</feature>
<name>A0AAV5W9G9_9BILA</name>
<dbReference type="AlphaFoldDB" id="A0AAV5W9G9"/>
<comment type="caution">
    <text evidence="2">The sequence shown here is derived from an EMBL/GenBank/DDBJ whole genome shotgun (WGS) entry which is preliminary data.</text>
</comment>
<feature type="non-terminal residue" evidence="2">
    <location>
        <position position="106"/>
    </location>
</feature>
<feature type="compositionally biased region" description="Low complexity" evidence="1">
    <location>
        <begin position="50"/>
        <end position="67"/>
    </location>
</feature>
<protein>
    <submittedName>
        <fullName evidence="2">Uncharacterized protein</fullName>
    </submittedName>
</protein>
<evidence type="ECO:0000313" key="2">
    <source>
        <dbReference type="EMBL" id="GMT27058.1"/>
    </source>
</evidence>
<feature type="non-terminal residue" evidence="2">
    <location>
        <position position="1"/>
    </location>
</feature>
<feature type="region of interest" description="Disordered" evidence="1">
    <location>
        <begin position="1"/>
        <end position="33"/>
    </location>
</feature>
<evidence type="ECO:0000313" key="3">
    <source>
        <dbReference type="Proteomes" id="UP001432322"/>
    </source>
</evidence>
<gene>
    <name evidence="2" type="ORF">PFISCL1PPCAC_18355</name>
</gene>
<accession>A0AAV5W9G9</accession>
<feature type="compositionally biased region" description="Polar residues" evidence="1">
    <location>
        <begin position="73"/>
        <end position="95"/>
    </location>
</feature>
<sequence>FHSNVKSSMRAEPECSRHSIDREGEHPQEQRRSSTMFCYHWSQLHGRTPSSCDHLFDSSSSGGSFSFPILPKSPSSSELQHTQQLPASYSESETTPRPMVVERNMQ</sequence>
<feature type="compositionally biased region" description="Basic and acidic residues" evidence="1">
    <location>
        <begin position="9"/>
        <end position="32"/>
    </location>
</feature>